<evidence type="ECO:0000313" key="2">
    <source>
        <dbReference type="EMBL" id="SDN32176.1"/>
    </source>
</evidence>
<reference evidence="2 3" key="2">
    <citation type="submission" date="2016-10" db="EMBL/GenBank/DDBJ databases">
        <authorList>
            <person name="de Groot N.N."/>
        </authorList>
    </citation>
    <scope>NUCLEOTIDE SEQUENCE [LARGE SCALE GENOMIC DNA]</scope>
    <source>
        <strain evidence="2 3">BS2772</strain>
    </source>
</reference>
<name>A0A1H0AHC3_9PSED</name>
<evidence type="ECO:0000313" key="3">
    <source>
        <dbReference type="Proteomes" id="UP000182470"/>
    </source>
</evidence>
<keyword evidence="4" id="KW-1185">Reference proteome</keyword>
<evidence type="ECO:0000313" key="4">
    <source>
        <dbReference type="Proteomes" id="UP000748067"/>
    </source>
</evidence>
<dbReference type="AlphaFoldDB" id="A0A1H0AHC3"/>
<sequence length="61" mass="6689">MSIKSPSQCCAGLVFHIKRDSQKPGQPAAELQLGALFFQLLALQFVGTFEARPLSVLSQRK</sequence>
<dbReference type="Proteomes" id="UP000182470">
    <property type="component" value="Chromosome I"/>
</dbReference>
<gene>
    <name evidence="1" type="ORF">PSAN_42040</name>
    <name evidence="2" type="ORF">SAMN04490179_3653</name>
</gene>
<dbReference type="Proteomes" id="UP000748067">
    <property type="component" value="Unassembled WGS sequence"/>
</dbReference>
<dbReference type="EMBL" id="JXDI01000002">
    <property type="protein sequence ID" value="KAF2407275.1"/>
    <property type="molecule type" value="Genomic_DNA"/>
</dbReference>
<reference evidence="1 4" key="1">
    <citation type="submission" date="2015-01" db="EMBL/GenBank/DDBJ databases">
        <title>Genome Sequence of Pseudomonas antarctica CMS 35.</title>
        <authorList>
            <person name="Voget S."/>
            <person name="Chow J."/>
            <person name="Daniel R."/>
            <person name="Streit W."/>
        </authorList>
    </citation>
    <scope>NUCLEOTIDE SEQUENCE [LARGE SCALE GENOMIC DNA]</scope>
    <source>
        <strain evidence="1 4">CMS 35</strain>
    </source>
</reference>
<protein>
    <submittedName>
        <fullName evidence="2">Uncharacterized protein</fullName>
    </submittedName>
</protein>
<evidence type="ECO:0000313" key="1">
    <source>
        <dbReference type="EMBL" id="KAF2407275.1"/>
    </source>
</evidence>
<proteinExistence type="predicted"/>
<organism evidence="2 3">
    <name type="scientific">Pseudomonas antarctica</name>
    <dbReference type="NCBI Taxonomy" id="219572"/>
    <lineage>
        <taxon>Bacteria</taxon>
        <taxon>Pseudomonadati</taxon>
        <taxon>Pseudomonadota</taxon>
        <taxon>Gammaproteobacteria</taxon>
        <taxon>Pseudomonadales</taxon>
        <taxon>Pseudomonadaceae</taxon>
        <taxon>Pseudomonas</taxon>
    </lineage>
</organism>
<accession>A0A1H0AHC3</accession>
<dbReference type="EMBL" id="LT629704">
    <property type="protein sequence ID" value="SDN32176.1"/>
    <property type="molecule type" value="Genomic_DNA"/>
</dbReference>